<dbReference type="PANTHER" id="PTHR24121">
    <property type="entry name" value="NO MECHANORECEPTOR POTENTIAL C, ISOFORM D-RELATED"/>
    <property type="match status" value="1"/>
</dbReference>
<comment type="subcellular location">
    <subcellularLocation>
        <location evidence="1 8">Cell membrane</location>
        <topology evidence="1 8">Multi-pass membrane protein</topology>
    </subcellularLocation>
</comment>
<feature type="transmembrane region" description="Helical" evidence="8">
    <location>
        <begin position="79"/>
        <end position="100"/>
    </location>
</feature>
<feature type="transmembrane region" description="Helical" evidence="8">
    <location>
        <begin position="50"/>
        <end position="72"/>
    </location>
</feature>
<dbReference type="Gene3D" id="3.40.50.300">
    <property type="entry name" value="P-loop containing nucleotide triphosphate hydrolases"/>
    <property type="match status" value="1"/>
</dbReference>
<dbReference type="PANTHER" id="PTHR24121:SF21">
    <property type="entry name" value="ANKYRIN REPEAT FAMILY PROTEIN"/>
    <property type="match status" value="1"/>
</dbReference>
<evidence type="ECO:0000256" key="9">
    <source>
        <dbReference type="SAM" id="MobiDB-lite"/>
    </source>
</evidence>
<dbReference type="InterPro" id="IPR008516">
    <property type="entry name" value="Na/K-Atpase_Interacting"/>
</dbReference>
<keyword evidence="6 8" id="KW-0472">Membrane</keyword>
<dbReference type="eggNOG" id="KOG4177">
    <property type="taxonomic scope" value="Eukaryota"/>
</dbReference>
<dbReference type="SUPFAM" id="SSF48403">
    <property type="entry name" value="Ankyrin repeat"/>
    <property type="match status" value="3"/>
</dbReference>
<keyword evidence="7" id="KW-0040">ANK repeat</keyword>
<dbReference type="InterPro" id="IPR027417">
    <property type="entry name" value="P-loop_NTPase"/>
</dbReference>
<evidence type="ECO:0000256" key="7">
    <source>
        <dbReference type="PROSITE-ProRule" id="PRU00023"/>
    </source>
</evidence>
<name>A0A1X7ULX7_AMPQE</name>
<evidence type="ECO:0000256" key="1">
    <source>
        <dbReference type="ARBA" id="ARBA00004651"/>
    </source>
</evidence>
<keyword evidence="5 8" id="KW-1133">Transmembrane helix</keyword>
<dbReference type="PROSITE" id="PS50088">
    <property type="entry name" value="ANK_REPEAT"/>
    <property type="match status" value="3"/>
</dbReference>
<dbReference type="SUPFAM" id="SSF52540">
    <property type="entry name" value="P-loop containing nucleoside triphosphate hydrolases"/>
    <property type="match status" value="1"/>
</dbReference>
<protein>
    <recommendedName>
        <fullName evidence="8">Sodium/potassium-transporting ATPase subunit beta-1-interacting protein</fullName>
        <shortName evidence="8">Na(+)/K(+)-transporting ATPase subunit beta-1-interacting protein</shortName>
    </recommendedName>
</protein>
<feature type="region of interest" description="Disordered" evidence="9">
    <location>
        <begin position="278"/>
        <end position="349"/>
    </location>
</feature>
<evidence type="ECO:0000256" key="6">
    <source>
        <dbReference type="ARBA" id="ARBA00023136"/>
    </source>
</evidence>
<comment type="similarity">
    <text evidence="2 8">Belongs to the NKAIN family.</text>
</comment>
<evidence type="ECO:0000256" key="2">
    <source>
        <dbReference type="ARBA" id="ARBA00006364"/>
    </source>
</evidence>
<dbReference type="Pfam" id="PF12796">
    <property type="entry name" value="Ank_2"/>
    <property type="match status" value="2"/>
</dbReference>
<feature type="compositionally biased region" description="Basic and acidic residues" evidence="9">
    <location>
        <begin position="279"/>
        <end position="288"/>
    </location>
</feature>
<dbReference type="Pfam" id="PF05640">
    <property type="entry name" value="NKAIN"/>
    <property type="match status" value="1"/>
</dbReference>
<feature type="repeat" description="ANK" evidence="7">
    <location>
        <begin position="1294"/>
        <end position="1317"/>
    </location>
</feature>
<dbReference type="SMART" id="SM00248">
    <property type="entry name" value="ANK"/>
    <property type="match status" value="13"/>
</dbReference>
<proteinExistence type="inferred from homology"/>
<feature type="compositionally biased region" description="Basic and acidic residues" evidence="9">
    <location>
        <begin position="335"/>
        <end position="349"/>
    </location>
</feature>
<keyword evidence="4 8" id="KW-0812">Transmembrane</keyword>
<feature type="repeat" description="ANK" evidence="7">
    <location>
        <begin position="1072"/>
        <end position="1098"/>
    </location>
</feature>
<dbReference type="GO" id="GO:0002028">
    <property type="term" value="P:regulation of sodium ion transport"/>
    <property type="evidence" value="ECO:0007669"/>
    <property type="project" value="UniProtKB-UniRule"/>
</dbReference>
<evidence type="ECO:0000256" key="5">
    <source>
        <dbReference type="ARBA" id="ARBA00022989"/>
    </source>
</evidence>
<evidence type="ECO:0000256" key="8">
    <source>
        <dbReference type="RuleBase" id="RU368041"/>
    </source>
</evidence>
<dbReference type="OrthoDB" id="10050321at2759"/>
<feature type="transmembrane region" description="Helical" evidence="8">
    <location>
        <begin position="23"/>
        <end position="44"/>
    </location>
</feature>
<dbReference type="InterPro" id="IPR002110">
    <property type="entry name" value="Ankyrin_rpt"/>
</dbReference>
<dbReference type="GO" id="GO:0005886">
    <property type="term" value="C:plasma membrane"/>
    <property type="evidence" value="ECO:0007669"/>
    <property type="project" value="UniProtKB-SubCell"/>
</dbReference>
<feature type="repeat" description="ANK" evidence="7">
    <location>
        <begin position="1037"/>
        <end position="1060"/>
    </location>
</feature>
<dbReference type="InParanoid" id="A0A1X7ULX7"/>
<evidence type="ECO:0000256" key="4">
    <source>
        <dbReference type="ARBA" id="ARBA00022692"/>
    </source>
</evidence>
<organism evidence="10">
    <name type="scientific">Amphimedon queenslandica</name>
    <name type="common">Sponge</name>
    <dbReference type="NCBI Taxonomy" id="400682"/>
    <lineage>
        <taxon>Eukaryota</taxon>
        <taxon>Metazoa</taxon>
        <taxon>Porifera</taxon>
        <taxon>Demospongiae</taxon>
        <taxon>Heteroscleromorpha</taxon>
        <taxon>Haplosclerida</taxon>
        <taxon>Niphatidae</taxon>
        <taxon>Amphimedon</taxon>
    </lineage>
</organism>
<dbReference type="InterPro" id="IPR036770">
    <property type="entry name" value="Ankyrin_rpt-contain_sf"/>
</dbReference>
<evidence type="ECO:0000256" key="3">
    <source>
        <dbReference type="ARBA" id="ARBA00022475"/>
    </source>
</evidence>
<accession>A0A1X7ULX7</accession>
<dbReference type="EnsemblMetazoa" id="Aqu2.1.28656_001">
    <property type="protein sequence ID" value="Aqu2.1.28656_001"/>
    <property type="gene ID" value="Aqu2.1.28656"/>
</dbReference>
<evidence type="ECO:0000313" key="10">
    <source>
        <dbReference type="EnsemblMetazoa" id="Aqu2.1.28656_001"/>
    </source>
</evidence>
<dbReference type="Gene3D" id="1.25.40.20">
    <property type="entry name" value="Ankyrin repeat-containing domain"/>
    <property type="match status" value="6"/>
</dbReference>
<reference evidence="10" key="1">
    <citation type="submission" date="2017-05" db="UniProtKB">
        <authorList>
            <consortium name="EnsemblMetazoa"/>
        </authorList>
    </citation>
    <scope>IDENTIFICATION</scope>
</reference>
<sequence length="2057" mass="231568">MLETHTTEQSLQKMGKKKWNEKIIYALYIISTLIILVTIERMVIDVFGEMWFTMIINALTGISSMLCILGLYFRKKTAVIVYILLAFITLGINITVMLMYNNVGLLKGTEQYLSLPMRGESWWNNHGFFCYQVCNSGSSSQNNNNNNNNDNNNNNNMEGSGDTLLLTDGTLLSAGEDPTTIYGSGDPVSTQACFITYAVIETTHSAANAFLILLTVFLAMLMLCTVKKAEGNELESLRCMNVGRYGGEAVRNHEPQSGRRRQSYYKLSDSFDTIGTKRAGLEETRTMDTTDMDQVNGLPSRQGVPVNNPDDGLYGHDGDGDGDGDDGVADTIPVRVDEREERREPREEVVVVGDDVADDDDDDTERDGVHPVRSHTTFERLIQLVQDPGTQESDVLQILRSNPELTATLCSHSHNLIIAGLRDSVQNKPWALVSQHINSLVNQPIEINECFKLIRELEISLISGSNDGCEDQLKYIAPLLRNAPPNNTALNMPIHNGETLLHLATRYLVHELILSLIDCGASPTIPISGTNTSRNTSLHIASLVCDMLTVSRFISAADNEAECSRVNNKGETALHCLIKAKEPDEISDLPQELLLKFDPSIQSEEGDTVLHLAMRKDQHHLLSKLLMHPKAPESVLLLNNENECVLDLLVEECLSSGKDYLTCLGLLFEREATHSWQPVNRHLMEIKRNLLSPKESNESLLVVLLKHPFILQSAFDNNENSIFEILMTRFLDSPTLSVALVLLLLFRHQGSNYYFEGKQGIIHILWAALEDDNFILFKTLLQHHLCLLTTTLDDFDNTLLHFSVAKKGIPEGCLSFLFSHPLADPNFQNREGNTALHVACDLGNALAASIMATNKDLNLNLRNNNNKTALMLMLERCKRLSDFTIPSEMICVFPSLIREGDNMLHVASRMTYEHDFALDILTPSEDLVLKQAYQEQNSKGETPLYIALETCMFKKAEILLESYNPHRRTLLHQVCLYPSLFPSCLSLLEDPKYRGAIRALDKNGDTSLHVAMKHNFLKAQEHLINLDRGLVTIKNKAGQTPLHLACHSRNLNAVDIILSHCPPDIVGACDEDNWLPLHCACQIGDENLVKTLLEKDANPVVSLRTENIDGDTPFHLLCTVSADLVDFILTRFEDLRGMLEAKDRAGNTPFHLVLKLGSSKEVSKAMESLLKYRDTVPMTPNRAGCTVFHDSLKETFDDPFKIMLRRCPNQLKCSEIAELCRYAMQFEPPRLVKLHCLLAYHEKDHADGSKCESLNIGKTERSGLIHSVIAINEPDLTRNLVEKFHVDPLSKDREGNTSLHIACRYGGIEVAKYLLSHWSFDLKEANAHGETPLSLATSNFSMLSLLNKFQNLSRFKEQYPMDSFCKVFVTGHSGAGKTTFIEVFKSFLGSKGALTRLMRRFQTVAPVQPFTAGIIPTTISGEGVGNLVIYDLAGHFEYHSSHSAILEHLILSSSPLFVLLINLSKSVEEVKQQLLYWLNLLQNQSYQLPQPSPVIIIGSHEDEAKNKTDKIKIINNFFASEDYPSLRIARFVPMDCRVLSSKRLTDLQDCFSTTCSEIVSLAPKVSLLCHGLYDYLTTKIEDEILALTLGDLSKHLLDKEEEFLPTDSSSLTELSSTLSDKGLILFLKNPSDLDKSWIVIQREALLSQVNGLVFAPENFTDHLPLNNSTGLIPKSYLSTAFPQYETDMLIEFLVHFEFCHLFNENSFEILREADTPPDNPENLLLFFPALIKNEPPSKCWPPEDSASSQYNWFSWILQCTNETQQFFTYRFMHVLILRLALSFALPPANEEGSSLPVLRRRCSIWRSGLRWMSDDGMWVMVHFTNNNKTLQLVMASPIGQCLSVVRYRSKVIATILNAKEKFCKGLQCYDVFQSPQWALLPTGEEFKLSRSKRGVFRLIEISQRIINQRDPDEPCIITDVSGTCNISTKDLFLFEVYNGFSTSVLQTLFQPASQEDLVSDDFILELTEAMRCIRSEYNPLKIATSILGLPERRANEFIRRDNSDFDNCVSVLKLWIKDSDVPSYRNLRTCFDELSVFAGRNPLDLAAIKDTCRVESR</sequence>
<dbReference type="PROSITE" id="PS50297">
    <property type="entry name" value="ANK_REP_REGION"/>
    <property type="match status" value="3"/>
</dbReference>
<keyword evidence="3 8" id="KW-1003">Cell membrane</keyword>